<name>A0A3A6U3N2_9GAMM</name>
<dbReference type="RefSeq" id="WP_121852374.1">
    <property type="nucleotide sequence ID" value="NZ_CP037952.1"/>
</dbReference>
<dbReference type="Gene3D" id="1.10.530.10">
    <property type="match status" value="1"/>
</dbReference>
<feature type="transmembrane region" description="Helical" evidence="1">
    <location>
        <begin position="9"/>
        <end position="27"/>
    </location>
</feature>
<protein>
    <submittedName>
        <fullName evidence="3">Glucosaminidase</fullName>
    </submittedName>
</protein>
<dbReference type="OrthoDB" id="9788155at2"/>
<dbReference type="InterPro" id="IPR002901">
    <property type="entry name" value="MGlyc_endo_b_GlcNAc-like_dom"/>
</dbReference>
<dbReference type="Pfam" id="PF01832">
    <property type="entry name" value="Glucosaminidase"/>
    <property type="match status" value="1"/>
</dbReference>
<dbReference type="PANTHER" id="PTHR40572">
    <property type="entry name" value="PROTEIN BAX"/>
    <property type="match status" value="1"/>
</dbReference>
<dbReference type="PANTHER" id="PTHR40572:SF1">
    <property type="entry name" value="PROTEIN BAX"/>
    <property type="match status" value="1"/>
</dbReference>
<gene>
    <name evidence="3" type="ORF">D5R81_04050</name>
</gene>
<evidence type="ECO:0000259" key="2">
    <source>
        <dbReference type="Pfam" id="PF01832"/>
    </source>
</evidence>
<keyword evidence="1" id="KW-0472">Membrane</keyword>
<comment type="caution">
    <text evidence="3">The sequence shown here is derived from an EMBL/GenBank/DDBJ whole genome shotgun (WGS) entry which is preliminary data.</text>
</comment>
<keyword evidence="1" id="KW-1133">Transmembrane helix</keyword>
<evidence type="ECO:0000313" key="4">
    <source>
        <dbReference type="Proteomes" id="UP000273022"/>
    </source>
</evidence>
<reference evidence="3 4" key="1">
    <citation type="submission" date="2018-09" db="EMBL/GenBank/DDBJ databases">
        <title>Phylogeny of the Shewanellaceae, and recommendation for two new genera, Pseudoshewanella and Parashewanella.</title>
        <authorList>
            <person name="Wang G."/>
        </authorList>
    </citation>
    <scope>NUCLEOTIDE SEQUENCE [LARGE SCALE GENOMIC DNA]</scope>
    <source>
        <strain evidence="3 4">KCTC 22492</strain>
    </source>
</reference>
<keyword evidence="1" id="KW-0812">Transmembrane</keyword>
<evidence type="ECO:0000256" key="1">
    <source>
        <dbReference type="SAM" id="Phobius"/>
    </source>
</evidence>
<feature type="domain" description="Mannosyl-glycoprotein endo-beta-N-acetylglucosamidase-like" evidence="2">
    <location>
        <begin position="127"/>
        <end position="262"/>
    </location>
</feature>
<evidence type="ECO:0000313" key="3">
    <source>
        <dbReference type="EMBL" id="RJY18672.1"/>
    </source>
</evidence>
<dbReference type="GO" id="GO:0004040">
    <property type="term" value="F:amidase activity"/>
    <property type="evidence" value="ECO:0007669"/>
    <property type="project" value="InterPro"/>
</dbReference>
<dbReference type="InterPro" id="IPR053195">
    <property type="entry name" value="Bax-like"/>
</dbReference>
<sequence>MKTGRIGKFTLALGSVIVIIYGLRLYFLPTTVNEQHELVLTAKNRQQAQALPDFSAIKDIPSRKQAFFDYLRPIVQKRNTIIGEQRSFLTSTQRTLEEGHQLDNAARFRVKKIAKEYQFSFTRINKKTIRNLLKRVDVVPIDLVLVQAANESGWGSSRFAREGLNFFGQWCFTKGCGLVPSSRTKGLSHEVSVFDSVEDSIASYMRNLNSNGAYRLFRSIRADLRNQGFEPAAAELAYGLINYSERQEAYIDELLDMLRHNKKYLVKK</sequence>
<dbReference type="EMBL" id="QYYH01000017">
    <property type="protein sequence ID" value="RJY18672.1"/>
    <property type="molecule type" value="Genomic_DNA"/>
</dbReference>
<keyword evidence="4" id="KW-1185">Reference proteome</keyword>
<dbReference type="Proteomes" id="UP000273022">
    <property type="component" value="Unassembled WGS sequence"/>
</dbReference>
<dbReference type="AlphaFoldDB" id="A0A3A6U3N2"/>
<organism evidence="3 4">
    <name type="scientific">Parashewanella spongiae</name>
    <dbReference type="NCBI Taxonomy" id="342950"/>
    <lineage>
        <taxon>Bacteria</taxon>
        <taxon>Pseudomonadati</taxon>
        <taxon>Pseudomonadota</taxon>
        <taxon>Gammaproteobacteria</taxon>
        <taxon>Alteromonadales</taxon>
        <taxon>Shewanellaceae</taxon>
        <taxon>Parashewanella</taxon>
    </lineage>
</organism>
<accession>A0A3A6U3N2</accession>
<proteinExistence type="predicted"/>